<dbReference type="OrthoDB" id="10055769at2759"/>
<dbReference type="STRING" id="200324.A0A2N5U5Q1"/>
<dbReference type="Proteomes" id="UP000235388">
    <property type="component" value="Unassembled WGS sequence"/>
</dbReference>
<evidence type="ECO:0000313" key="4">
    <source>
        <dbReference type="EMBL" id="PLW48855.1"/>
    </source>
</evidence>
<dbReference type="GO" id="GO:0003723">
    <property type="term" value="F:RNA binding"/>
    <property type="evidence" value="ECO:0007669"/>
    <property type="project" value="UniProtKB-KW"/>
</dbReference>
<dbReference type="GO" id="GO:0003968">
    <property type="term" value="F:RNA-directed RNA polymerase activity"/>
    <property type="evidence" value="ECO:0007669"/>
    <property type="project" value="UniProtKB-KW"/>
</dbReference>
<gene>
    <name evidence="3" type="ORF">PCANC_23002</name>
    <name evidence="4" type="ORF">PCASD_02757</name>
</gene>
<dbReference type="Pfam" id="PF05183">
    <property type="entry name" value="RdRP"/>
    <property type="match status" value="2"/>
</dbReference>
<dbReference type="AlphaFoldDB" id="A0A2N5U5Q1"/>
<keyword evidence="5" id="KW-1185">Reference proteome</keyword>
<dbReference type="PANTHER" id="PTHR23079:SF55">
    <property type="entry name" value="RNA-DIRECTED RNA POLYMERASE"/>
    <property type="match status" value="1"/>
</dbReference>
<dbReference type="GO" id="GO:0031380">
    <property type="term" value="C:nuclear RNA-directed RNA polymerase complex"/>
    <property type="evidence" value="ECO:0007669"/>
    <property type="project" value="TreeGrafter"/>
</dbReference>
<feature type="domain" description="RDRP core" evidence="2">
    <location>
        <begin position="364"/>
        <end position="881"/>
    </location>
</feature>
<evidence type="ECO:0000313" key="6">
    <source>
        <dbReference type="Proteomes" id="UP000235392"/>
    </source>
</evidence>
<dbReference type="EMBL" id="PGCI01000020">
    <property type="protein sequence ID" value="PLW48855.1"/>
    <property type="molecule type" value="Genomic_DNA"/>
</dbReference>
<reference evidence="5 6" key="1">
    <citation type="submission" date="2017-11" db="EMBL/GenBank/DDBJ databases">
        <title>De novo assembly and phasing of dikaryotic genomes from two isolates of Puccinia coronata f. sp. avenae, the causal agent of oat crown rust.</title>
        <authorList>
            <person name="Miller M.E."/>
            <person name="Zhang Y."/>
            <person name="Omidvar V."/>
            <person name="Sperschneider J."/>
            <person name="Schwessinger B."/>
            <person name="Raley C."/>
            <person name="Palmer J.M."/>
            <person name="Garnica D."/>
            <person name="Upadhyaya N."/>
            <person name="Rathjen J."/>
            <person name="Taylor J.M."/>
            <person name="Park R.F."/>
            <person name="Dodds P.N."/>
            <person name="Hirsch C.D."/>
            <person name="Kianian S.F."/>
            <person name="Figueroa M."/>
        </authorList>
    </citation>
    <scope>NUCLEOTIDE SEQUENCE [LARGE SCALE GENOMIC DNA]</scope>
    <source>
        <strain evidence="3">12NC29</strain>
        <strain evidence="4">12SD80</strain>
    </source>
</reference>
<dbReference type="PANTHER" id="PTHR23079">
    <property type="entry name" value="RNA-DEPENDENT RNA POLYMERASE"/>
    <property type="match status" value="1"/>
</dbReference>
<proteinExistence type="inferred from homology"/>
<protein>
    <recommendedName>
        <fullName evidence="1">RNA-dependent RNA polymerase</fullName>
        <ecNumber evidence="1">2.7.7.48</ecNumber>
    </recommendedName>
</protein>
<name>A0A2N5U5Q1_9BASI</name>
<evidence type="ECO:0000313" key="3">
    <source>
        <dbReference type="EMBL" id="PLW33077.1"/>
    </source>
</evidence>
<organism evidence="3 5">
    <name type="scientific">Puccinia coronata f. sp. avenae</name>
    <dbReference type="NCBI Taxonomy" id="200324"/>
    <lineage>
        <taxon>Eukaryota</taxon>
        <taxon>Fungi</taxon>
        <taxon>Dikarya</taxon>
        <taxon>Basidiomycota</taxon>
        <taxon>Pucciniomycotina</taxon>
        <taxon>Pucciniomycetes</taxon>
        <taxon>Pucciniales</taxon>
        <taxon>Pucciniaceae</taxon>
        <taxon>Puccinia</taxon>
    </lineage>
</organism>
<dbReference type="EMBL" id="PGCJ01000308">
    <property type="protein sequence ID" value="PLW33077.1"/>
    <property type="molecule type" value="Genomic_DNA"/>
</dbReference>
<dbReference type="InterPro" id="IPR057596">
    <property type="entry name" value="RDRP_core"/>
</dbReference>
<keyword evidence="1" id="KW-0808">Transferase</keyword>
<accession>A0A2N5U5Q1</accession>
<keyword evidence="1" id="KW-0696">RNA-directed RNA polymerase</keyword>
<comment type="similarity">
    <text evidence="1">Belongs to the RdRP family.</text>
</comment>
<dbReference type="InterPro" id="IPR007855">
    <property type="entry name" value="RDRP"/>
</dbReference>
<dbReference type="Proteomes" id="UP000235392">
    <property type="component" value="Unassembled WGS sequence"/>
</dbReference>
<feature type="domain" description="RDRP core" evidence="2">
    <location>
        <begin position="126"/>
        <end position="351"/>
    </location>
</feature>
<keyword evidence="1" id="KW-0694">RNA-binding</keyword>
<dbReference type="GO" id="GO:0030422">
    <property type="term" value="P:siRNA processing"/>
    <property type="evidence" value="ECO:0007669"/>
    <property type="project" value="TreeGrafter"/>
</dbReference>
<comment type="catalytic activity">
    <reaction evidence="1">
        <text>RNA(n) + a ribonucleoside 5'-triphosphate = RNA(n+1) + diphosphate</text>
        <dbReference type="Rhea" id="RHEA:21248"/>
        <dbReference type="Rhea" id="RHEA-COMP:14527"/>
        <dbReference type="Rhea" id="RHEA-COMP:17342"/>
        <dbReference type="ChEBI" id="CHEBI:33019"/>
        <dbReference type="ChEBI" id="CHEBI:61557"/>
        <dbReference type="ChEBI" id="CHEBI:140395"/>
        <dbReference type="EC" id="2.7.7.48"/>
    </reaction>
</comment>
<evidence type="ECO:0000256" key="1">
    <source>
        <dbReference type="RuleBase" id="RU363098"/>
    </source>
</evidence>
<evidence type="ECO:0000313" key="5">
    <source>
        <dbReference type="Proteomes" id="UP000235388"/>
    </source>
</evidence>
<evidence type="ECO:0000259" key="2">
    <source>
        <dbReference type="Pfam" id="PF05183"/>
    </source>
</evidence>
<sequence>MKSPQQSESSCETILLPDHPVFEKQPLPLTHLFELARLFQACDQVQQIKVKLETWVDVAAKTDNPADLRDLLLTDDGRVDRVPSIGLGVKEMFKQTEKERLPLLQKLVGCSIHLDVPKDKVFIPKLNPLDLAKPNQLNRTYGADRFISLRITDQLSSRLRPRGKKNYIQKGFEDFIHTPIRIGNRQFFVFLRKENFVWLVSVPKPGWESTKCFINEIFDLELNKEMTVAKWAARTSLLVSSTQSSINLDPQDIRRIPDIYSDSLVISRALLCSVADTLGLSYLPSCIEGHIRNKPFVWRLGVPAEDDKYLIQLWEDQIGKASKHIFIKFRVRRYDHFQKTFVLTEESVVVLLEKCLSMGARPTGKPEIMTDGAGIISRTAANRVCESLGRKYDTLPSAYQARIGFAKGLWILPPELNTSDAHPWIEIRDSQWKADTVKGHHFHFNVNRISRSVASGTLGKQLLPILAARGVRAETVCTALKDYINATISDLNSNDPLKLTECLTRSGALRQARCGILNRTAGIQHDPTAYRSFNDNTSDPYFNSEYSASWQMTRDNLSYMSLTPNQCEEQIVSMLAAGFEPRNRFIVQKLRKIKEDRITTAIKFKVPIAQSTYVYVIPDPTGILKEDEAFLQFSNFRDDSVGVKISNLLCPALVSRSPCVTSTDVRKINLVDNESLRETYFDVMVCSIRGKTSLLSLLSGGDYDGDQVTVVWDPVLVQQFHNVNLDNYQRANVDKLFEPVQLGTVKDCLLEAYESDAEKFVKLAQSIQIAGFFTPNDTGSFSIKHTMAEYVFGLDDPLTQKLGEVYVKCLDAPKAGLKLKDVNVKRLKNEFDSALGKIIKHSHGNYLIPNYLAKDPKFNFVGKTKPTLFKFRGKQHILDMLLETGRDLLKKYRGELDGKDIATHIARFRNRDEDLPRYFLGYKKMYEFNKTDQGGRDLWIGVLRPLQRGIDDIVKDWPKEIFEGANSSARDRIWESEHGPGTGSSGKSSKYTFSAQQKYEQLSYEKAFEYEPEPEDIKLYEIDLEEFKNNIRLFLEGLGPLGYGLLKASCLSMCANPESFCPYDLAFREICYLKAMASQTKKTNNSILNHFPSKAEMDLMSSRPPRGITTTAYLTSVIKTGMILGRSSNEAQNLEPV</sequence>
<dbReference type="EC" id="2.7.7.48" evidence="1"/>
<comment type="caution">
    <text evidence="3">The sequence shown here is derived from an EMBL/GenBank/DDBJ whole genome shotgun (WGS) entry which is preliminary data.</text>
</comment>
<keyword evidence="1" id="KW-0548">Nucleotidyltransferase</keyword>